<gene>
    <name evidence="2" type="ORF">QC761_0007990</name>
</gene>
<evidence type="ECO:0008006" key="4">
    <source>
        <dbReference type="Google" id="ProtNLM"/>
    </source>
</evidence>
<keyword evidence="3" id="KW-1185">Reference proteome</keyword>
<dbReference type="GeneID" id="87890937"/>
<comment type="caution">
    <text evidence="2">The sequence shown here is derived from an EMBL/GenBank/DDBJ whole genome shotgun (WGS) entry which is preliminary data.</text>
</comment>
<evidence type="ECO:0000313" key="2">
    <source>
        <dbReference type="EMBL" id="KAK4648128.1"/>
    </source>
</evidence>
<proteinExistence type="predicted"/>
<dbReference type="Proteomes" id="UP001322138">
    <property type="component" value="Unassembled WGS sequence"/>
</dbReference>
<feature type="region of interest" description="Disordered" evidence="1">
    <location>
        <begin position="32"/>
        <end position="52"/>
    </location>
</feature>
<organism evidence="2 3">
    <name type="scientific">Podospora bellae-mahoneyi</name>
    <dbReference type="NCBI Taxonomy" id="2093777"/>
    <lineage>
        <taxon>Eukaryota</taxon>
        <taxon>Fungi</taxon>
        <taxon>Dikarya</taxon>
        <taxon>Ascomycota</taxon>
        <taxon>Pezizomycotina</taxon>
        <taxon>Sordariomycetes</taxon>
        <taxon>Sordariomycetidae</taxon>
        <taxon>Sordariales</taxon>
        <taxon>Podosporaceae</taxon>
        <taxon>Podospora</taxon>
    </lineage>
</organism>
<dbReference type="RefSeq" id="XP_062737104.1">
    <property type="nucleotide sequence ID" value="XM_062871872.1"/>
</dbReference>
<protein>
    <recommendedName>
        <fullName evidence="4">Secreted protein</fullName>
    </recommendedName>
</protein>
<name>A0ABR0FVZ7_9PEZI</name>
<evidence type="ECO:0000256" key="1">
    <source>
        <dbReference type="SAM" id="MobiDB-lite"/>
    </source>
</evidence>
<evidence type="ECO:0000313" key="3">
    <source>
        <dbReference type="Proteomes" id="UP001322138"/>
    </source>
</evidence>
<accession>A0ABR0FVZ7</accession>
<dbReference type="EMBL" id="JAFFGZ010000001">
    <property type="protein sequence ID" value="KAK4648128.1"/>
    <property type="molecule type" value="Genomic_DNA"/>
</dbReference>
<reference evidence="2 3" key="1">
    <citation type="journal article" date="2023" name="bioRxiv">
        <title>High-quality genome assemblies of four members of thePodospora anserinaspecies complex.</title>
        <authorList>
            <person name="Ament-Velasquez S.L."/>
            <person name="Vogan A.A."/>
            <person name="Wallerman O."/>
            <person name="Hartmann F."/>
            <person name="Gautier V."/>
            <person name="Silar P."/>
            <person name="Giraud T."/>
            <person name="Johannesson H."/>
        </authorList>
    </citation>
    <scope>NUCLEOTIDE SEQUENCE [LARGE SCALE GENOMIC DNA]</scope>
    <source>
        <strain evidence="2 3">CBS 112042</strain>
    </source>
</reference>
<sequence>MSEMPSKATPLRENLIMALVISPGSSWSAEEGIGFFEPPTSTSPHRPSFVGCESRRQPRSVVLAGLTGLAQGPSQSRAPKEC</sequence>